<dbReference type="Gene3D" id="3.80.10.10">
    <property type="entry name" value="Ribonuclease Inhibitor"/>
    <property type="match status" value="1"/>
</dbReference>
<dbReference type="AlphaFoldDB" id="S3L2Q1"/>
<keyword evidence="1" id="KW-0433">Leucine-rich repeat</keyword>
<dbReference type="Proteomes" id="UP000014541">
    <property type="component" value="Unassembled WGS sequence"/>
</dbReference>
<evidence type="ECO:0000313" key="4">
    <source>
        <dbReference type="Proteomes" id="UP000014541"/>
    </source>
</evidence>
<gene>
    <name evidence="3" type="ORF">HMPREF9194_01394</name>
</gene>
<evidence type="ECO:0000313" key="3">
    <source>
        <dbReference type="EMBL" id="EPF31064.1"/>
    </source>
</evidence>
<evidence type="ECO:0000256" key="2">
    <source>
        <dbReference type="ARBA" id="ARBA00022737"/>
    </source>
</evidence>
<dbReference type="RefSeq" id="WP_016525675.1">
    <property type="nucleotide sequence ID" value="NZ_KE332518.1"/>
</dbReference>
<reference evidence="3 4" key="1">
    <citation type="submission" date="2013-04" db="EMBL/GenBank/DDBJ databases">
        <title>The Genome Sequence of Treponema maltophilum ATCC 51939.</title>
        <authorList>
            <consortium name="The Broad Institute Genomics Platform"/>
            <person name="Earl A."/>
            <person name="Ward D."/>
            <person name="Feldgarden M."/>
            <person name="Gevers D."/>
            <person name="Leonetti C."/>
            <person name="Blanton J.M."/>
            <person name="Dewhirst F.E."/>
            <person name="Izard J."/>
            <person name="Walker B."/>
            <person name="Young S."/>
            <person name="Zeng Q."/>
            <person name="Gargeya S."/>
            <person name="Fitzgerald M."/>
            <person name="Haas B."/>
            <person name="Abouelleil A."/>
            <person name="Allen A.W."/>
            <person name="Alvarado L."/>
            <person name="Arachchi H.M."/>
            <person name="Berlin A.M."/>
            <person name="Chapman S.B."/>
            <person name="Gainer-Dewar J."/>
            <person name="Goldberg J."/>
            <person name="Griggs A."/>
            <person name="Gujja S."/>
            <person name="Hansen M."/>
            <person name="Howarth C."/>
            <person name="Imamovic A."/>
            <person name="Ireland A."/>
            <person name="Larimer J."/>
            <person name="McCowan C."/>
            <person name="Murphy C."/>
            <person name="Pearson M."/>
            <person name="Poon T.W."/>
            <person name="Priest M."/>
            <person name="Roberts A."/>
            <person name="Saif S."/>
            <person name="Shea T."/>
            <person name="Sisk P."/>
            <person name="Sykes S."/>
            <person name="Wortman J."/>
            <person name="Nusbaum C."/>
            <person name="Birren B."/>
        </authorList>
    </citation>
    <scope>NUCLEOTIDE SEQUENCE [LARGE SCALE GENOMIC DNA]</scope>
    <source>
        <strain evidence="3 4">ATCC 51939</strain>
    </source>
</reference>
<dbReference type="eggNOG" id="COG4886">
    <property type="taxonomic scope" value="Bacteria"/>
</dbReference>
<organism evidence="3 4">
    <name type="scientific">Treponema maltophilum ATCC 51939</name>
    <dbReference type="NCBI Taxonomy" id="1125699"/>
    <lineage>
        <taxon>Bacteria</taxon>
        <taxon>Pseudomonadati</taxon>
        <taxon>Spirochaetota</taxon>
        <taxon>Spirochaetia</taxon>
        <taxon>Spirochaetales</taxon>
        <taxon>Treponemataceae</taxon>
        <taxon>Treponema</taxon>
    </lineage>
</organism>
<name>S3L2Q1_TREMA</name>
<dbReference type="GO" id="GO:0035591">
    <property type="term" value="F:signaling adaptor activity"/>
    <property type="evidence" value="ECO:0007669"/>
    <property type="project" value="TreeGrafter"/>
</dbReference>
<dbReference type="PROSITE" id="PS51257">
    <property type="entry name" value="PROKAR_LIPOPROTEIN"/>
    <property type="match status" value="1"/>
</dbReference>
<dbReference type="STRING" id="1125699.HMPREF9194_01394"/>
<dbReference type="InterPro" id="IPR052574">
    <property type="entry name" value="CDIRP"/>
</dbReference>
<comment type="caution">
    <text evidence="3">The sequence shown here is derived from an EMBL/GenBank/DDBJ whole genome shotgun (WGS) entry which is preliminary data.</text>
</comment>
<dbReference type="OrthoDB" id="363272at2"/>
<dbReference type="EMBL" id="ATFF01000006">
    <property type="protein sequence ID" value="EPF31064.1"/>
    <property type="molecule type" value="Genomic_DNA"/>
</dbReference>
<protein>
    <submittedName>
        <fullName evidence="3">Uncharacterized protein</fullName>
    </submittedName>
</protein>
<keyword evidence="4" id="KW-1185">Reference proteome</keyword>
<keyword evidence="2" id="KW-0677">Repeat</keyword>
<sequence length="333" mass="36500">MKKIVTFVFLAAVFTTISCKNPFLQSMLEGENASPGFHTPIPSPGGAPFVEGGASLILSPDKRTIWVNAITSDGTSVMVEGCIETELQSNRETYLHAKGTKVVLKGSGNIISLNCGNRGVSPARNKLVALNVQGLRNLQRLECALTQLSSLNVQGLSALQWLDCGWNQLTALNVQGLNALQWLHCGGNRLTTLNVQGLNSLQELWCYHNNQLTALDVQGCSALKELYCSYNRLTALNVQGLTSLRRIECETNQLTADAFKKLFTDLPVRVDSDYTHCTLYGTLSHIEQQTGVTEGNHTDFSTPSDLAAAFNNAKHNKKWKMYKRLRVGGLVEI</sequence>
<accession>S3L2Q1</accession>
<proteinExistence type="predicted"/>
<dbReference type="SUPFAM" id="SSF52058">
    <property type="entry name" value="L domain-like"/>
    <property type="match status" value="1"/>
</dbReference>
<dbReference type="InterPro" id="IPR032675">
    <property type="entry name" value="LRR_dom_sf"/>
</dbReference>
<dbReference type="PATRIC" id="fig|1125699.3.peg.1407"/>
<dbReference type="PANTHER" id="PTHR47566:SF1">
    <property type="entry name" value="PROTEIN NUD1"/>
    <property type="match status" value="1"/>
</dbReference>
<evidence type="ECO:0000256" key="1">
    <source>
        <dbReference type="ARBA" id="ARBA00022614"/>
    </source>
</evidence>
<dbReference type="PANTHER" id="PTHR47566">
    <property type="match status" value="1"/>
</dbReference>
<dbReference type="HOGENOM" id="CLU_032128_0_0_12"/>